<feature type="region of interest" description="Disordered" evidence="1">
    <location>
        <begin position="1"/>
        <end position="21"/>
    </location>
</feature>
<proteinExistence type="predicted"/>
<evidence type="ECO:0000313" key="3">
    <source>
        <dbReference type="Proteomes" id="UP000654370"/>
    </source>
</evidence>
<reference evidence="2" key="1">
    <citation type="submission" date="2020-12" db="EMBL/GenBank/DDBJ databases">
        <title>Metabolic potential, ecology and presence of endohyphal bacteria is reflected in genomic diversity of Mucoromycotina.</title>
        <authorList>
            <person name="Muszewska A."/>
            <person name="Okrasinska A."/>
            <person name="Steczkiewicz K."/>
            <person name="Drgas O."/>
            <person name="Orlowska M."/>
            <person name="Perlinska-Lenart U."/>
            <person name="Aleksandrzak-Piekarczyk T."/>
            <person name="Szatraj K."/>
            <person name="Zielenkiewicz U."/>
            <person name="Pilsyk S."/>
            <person name="Malc E."/>
            <person name="Mieczkowski P."/>
            <person name="Kruszewska J.S."/>
            <person name="Biernat P."/>
            <person name="Pawlowska J."/>
        </authorList>
    </citation>
    <scope>NUCLEOTIDE SEQUENCE</scope>
    <source>
        <strain evidence="2">WA0000067209</strain>
    </source>
</reference>
<feature type="compositionally biased region" description="Basic and acidic residues" evidence="1">
    <location>
        <begin position="163"/>
        <end position="172"/>
    </location>
</feature>
<dbReference type="AlphaFoldDB" id="A0A8H7PPW4"/>
<sequence length="460" mass="51264">PSGSKDVGDPRPRKKKGKERAKDVAFIIPKAFLENEEYEDFQAPLGFLPPLPTVLSEQRDIEEATRLSLQMQRVAESGESSSSASIRPTPRIVHSTVISTFEGEEDFQEPISLGPRTARIPPSVTAPIQASTQSSVVSSTPSTPTESSSTPVHLFEKIKMKQARSEAKRMGRQESSTPNSKRQPRVATAVTEVADPRARRTKFVIKTKLEAMQRSGNFNQDQRTGFITEISRVVRHLSNVNYAASLFLNWFCLRLLRNGEAVSRLTHKRLYNFAALFVGQGEKTDANITEVFLQFRNDMGETFTGAIRTDGIALEFICERPSHATEATLTPVDFAAEIDLNSATVWGLYPRLRDVFVACDGVGTGAGQSRQRHRIRKTSTGEYYQLCGFKSAAIKRAKHDRANVDARHLISNTPSTRTCKCVQFNEALRYIFQNFEAMQGYYTTGLKSSSITATETSKKH</sequence>
<dbReference type="EMBL" id="JAEPQZ010000008">
    <property type="protein sequence ID" value="KAG2177978.1"/>
    <property type="molecule type" value="Genomic_DNA"/>
</dbReference>
<comment type="caution">
    <text evidence="2">The sequence shown here is derived from an EMBL/GenBank/DDBJ whole genome shotgun (WGS) entry which is preliminary data.</text>
</comment>
<dbReference type="Proteomes" id="UP000654370">
    <property type="component" value="Unassembled WGS sequence"/>
</dbReference>
<feature type="compositionally biased region" description="Low complexity" evidence="1">
    <location>
        <begin position="131"/>
        <end position="151"/>
    </location>
</feature>
<feature type="non-terminal residue" evidence="2">
    <location>
        <position position="1"/>
    </location>
</feature>
<feature type="region of interest" description="Disordered" evidence="1">
    <location>
        <begin position="163"/>
        <end position="189"/>
    </location>
</feature>
<organism evidence="2 3">
    <name type="scientific">Mortierella isabellina</name>
    <name type="common">Filamentous fungus</name>
    <name type="synonym">Umbelopsis isabellina</name>
    <dbReference type="NCBI Taxonomy" id="91625"/>
    <lineage>
        <taxon>Eukaryota</taxon>
        <taxon>Fungi</taxon>
        <taxon>Fungi incertae sedis</taxon>
        <taxon>Mucoromycota</taxon>
        <taxon>Mucoromycotina</taxon>
        <taxon>Umbelopsidomycetes</taxon>
        <taxon>Umbelopsidales</taxon>
        <taxon>Umbelopsidaceae</taxon>
        <taxon>Umbelopsis</taxon>
    </lineage>
</organism>
<feature type="compositionally biased region" description="Basic and acidic residues" evidence="1">
    <location>
        <begin position="1"/>
        <end position="11"/>
    </location>
</feature>
<gene>
    <name evidence="2" type="ORF">INT43_003231</name>
</gene>
<accession>A0A8H7PPW4</accession>
<evidence type="ECO:0000313" key="2">
    <source>
        <dbReference type="EMBL" id="KAG2177978.1"/>
    </source>
</evidence>
<feature type="region of interest" description="Disordered" evidence="1">
    <location>
        <begin position="112"/>
        <end position="151"/>
    </location>
</feature>
<evidence type="ECO:0000256" key="1">
    <source>
        <dbReference type="SAM" id="MobiDB-lite"/>
    </source>
</evidence>
<protein>
    <submittedName>
        <fullName evidence="2">Uncharacterized protein</fullName>
    </submittedName>
</protein>
<dbReference type="OrthoDB" id="2287173at2759"/>
<keyword evidence="3" id="KW-1185">Reference proteome</keyword>
<name>A0A8H7PPW4_MORIS</name>